<accession>A0AAD5KZC8</accession>
<comment type="caution">
    <text evidence="2">The sequence shown here is derived from an EMBL/GenBank/DDBJ whole genome shotgun (WGS) entry which is preliminary data.</text>
</comment>
<protein>
    <submittedName>
        <fullName evidence="2">Uncharacterized protein</fullName>
    </submittedName>
</protein>
<gene>
    <name evidence="2" type="ORF">GHT06_011004</name>
</gene>
<keyword evidence="3" id="KW-1185">Reference proteome</keyword>
<feature type="compositionally biased region" description="Basic and acidic residues" evidence="1">
    <location>
        <begin position="1"/>
        <end position="10"/>
    </location>
</feature>
<organism evidence="2 3">
    <name type="scientific">Daphnia sinensis</name>
    <dbReference type="NCBI Taxonomy" id="1820382"/>
    <lineage>
        <taxon>Eukaryota</taxon>
        <taxon>Metazoa</taxon>
        <taxon>Ecdysozoa</taxon>
        <taxon>Arthropoda</taxon>
        <taxon>Crustacea</taxon>
        <taxon>Branchiopoda</taxon>
        <taxon>Diplostraca</taxon>
        <taxon>Cladocera</taxon>
        <taxon>Anomopoda</taxon>
        <taxon>Daphniidae</taxon>
        <taxon>Daphnia</taxon>
        <taxon>Daphnia similis group</taxon>
    </lineage>
</organism>
<evidence type="ECO:0000313" key="3">
    <source>
        <dbReference type="Proteomes" id="UP000820818"/>
    </source>
</evidence>
<sequence>MATLRPERGKGYTKRKREGAKSESVALQIQDSVDVWVVWDSSFDQRDRNSSKIRSVRKVGANSDYTFGQRRRLNPEQRGCIALSGSIGSDRGSTTQES</sequence>
<dbReference type="Proteomes" id="UP000820818">
    <property type="component" value="Linkage Group LG2"/>
</dbReference>
<feature type="region of interest" description="Disordered" evidence="1">
    <location>
        <begin position="1"/>
        <end position="24"/>
    </location>
</feature>
<proteinExistence type="predicted"/>
<dbReference type="AlphaFoldDB" id="A0AAD5KZC8"/>
<name>A0AAD5KZC8_9CRUS</name>
<evidence type="ECO:0000313" key="2">
    <source>
        <dbReference type="EMBL" id="KAI9563541.1"/>
    </source>
</evidence>
<dbReference type="EMBL" id="WJBH02000002">
    <property type="protein sequence ID" value="KAI9563541.1"/>
    <property type="molecule type" value="Genomic_DNA"/>
</dbReference>
<evidence type="ECO:0000256" key="1">
    <source>
        <dbReference type="SAM" id="MobiDB-lite"/>
    </source>
</evidence>
<reference evidence="2 3" key="1">
    <citation type="submission" date="2022-05" db="EMBL/GenBank/DDBJ databases">
        <title>A multi-omics perspective on studying reproductive biology in Daphnia sinensis.</title>
        <authorList>
            <person name="Jia J."/>
        </authorList>
    </citation>
    <scope>NUCLEOTIDE SEQUENCE [LARGE SCALE GENOMIC DNA]</scope>
    <source>
        <strain evidence="2 3">WSL</strain>
    </source>
</reference>